<dbReference type="EMBL" id="CP041348">
    <property type="protein sequence ID" value="QHC34856.1"/>
    <property type="molecule type" value="Genomic_DNA"/>
</dbReference>
<reference evidence="2 3" key="1">
    <citation type="journal article" date="2020" name="Carbohydr. Polym.">
        <title>Characterization and optimization of production of bacterial cellulose from strain CGMCC 17276 based on whole-genome analysis.</title>
        <authorList>
            <person name="Lu T."/>
            <person name="Gao H."/>
            <person name="Liao B."/>
            <person name="Wu J."/>
            <person name="Zhang W."/>
            <person name="Huang J."/>
            <person name="Liu M."/>
            <person name="Huang J."/>
            <person name="Chang Z."/>
            <person name="Jin M."/>
            <person name="Yi Z."/>
            <person name="Jiang D."/>
        </authorList>
    </citation>
    <scope>NUCLEOTIDE SEQUENCE [LARGE SCALE GENOMIC DNA]</scope>
    <source>
        <strain evidence="2 3">CGMCC 17276</strain>
    </source>
</reference>
<dbReference type="AlphaFoldDB" id="A0A857FKX5"/>
<dbReference type="InterPro" id="IPR007481">
    <property type="entry name" value="SspB"/>
</dbReference>
<evidence type="ECO:0000313" key="3">
    <source>
        <dbReference type="Proteomes" id="UP000464674"/>
    </source>
</evidence>
<organism evidence="2 3">
    <name type="scientific">Komagataeibacter xylinus</name>
    <name type="common">Gluconacetobacter xylinus</name>
    <dbReference type="NCBI Taxonomy" id="28448"/>
    <lineage>
        <taxon>Bacteria</taxon>
        <taxon>Pseudomonadati</taxon>
        <taxon>Pseudomonadota</taxon>
        <taxon>Alphaproteobacteria</taxon>
        <taxon>Acetobacterales</taxon>
        <taxon>Acetobacteraceae</taxon>
        <taxon>Komagataeibacter</taxon>
    </lineage>
</organism>
<dbReference type="Proteomes" id="UP000464674">
    <property type="component" value="Chromosome"/>
</dbReference>
<dbReference type="RefSeq" id="WP_159261125.1">
    <property type="nucleotide sequence ID" value="NZ_CP041348.1"/>
</dbReference>
<feature type="region of interest" description="Disordered" evidence="1">
    <location>
        <begin position="160"/>
        <end position="195"/>
    </location>
</feature>
<proteinExistence type="predicted"/>
<sequence>MSDDHDEENGFDAAIPDSLMPYDSWIEDSYRHVMLRALDYAAAHGLPGDHHFYLTYRTDWPGVEMPDRLRAQYPHEITIVLQHQFWDLKVDRARQIVSVGLSFGGIPSTLVIPVAAISAFADPHIRLALRFSVPEQPPVAAAPEGENVVPVQPAAAAAQPAAAVAEEGGAEKDRGEGSQVVSLAAFRKRGPGGPG</sequence>
<dbReference type="SUPFAM" id="SSF101738">
    <property type="entry name" value="SspB-like"/>
    <property type="match status" value="1"/>
</dbReference>
<name>A0A857FKX5_KOMXY</name>
<evidence type="ECO:0008006" key="4">
    <source>
        <dbReference type="Google" id="ProtNLM"/>
    </source>
</evidence>
<dbReference type="InterPro" id="IPR036760">
    <property type="entry name" value="SspB-like_sf"/>
</dbReference>
<dbReference type="OrthoDB" id="9800412at2"/>
<evidence type="ECO:0000313" key="2">
    <source>
        <dbReference type="EMBL" id="QHC34856.1"/>
    </source>
</evidence>
<accession>A0A857FKX5</accession>
<dbReference type="Pfam" id="PF04386">
    <property type="entry name" value="SspB"/>
    <property type="match status" value="1"/>
</dbReference>
<feature type="compositionally biased region" description="Basic residues" evidence="1">
    <location>
        <begin position="186"/>
        <end position="195"/>
    </location>
</feature>
<gene>
    <name evidence="2" type="ORF">FMA36_04470</name>
</gene>
<evidence type="ECO:0000256" key="1">
    <source>
        <dbReference type="SAM" id="MobiDB-lite"/>
    </source>
</evidence>
<protein>
    <recommendedName>
        <fullName evidence="4">Stringent starvation protein B</fullName>
    </recommendedName>
</protein>
<dbReference type="Gene3D" id="2.30.30.220">
    <property type="entry name" value="SspB-like"/>
    <property type="match status" value="1"/>
</dbReference>